<accession>A0A8T2QFH5</accession>
<name>A0A8T2QFH5_CERRI</name>
<evidence type="ECO:0000313" key="1">
    <source>
        <dbReference type="EMBL" id="KAH7282370.1"/>
    </source>
</evidence>
<organism evidence="1 2">
    <name type="scientific">Ceratopteris richardii</name>
    <name type="common">Triangle waterfern</name>
    <dbReference type="NCBI Taxonomy" id="49495"/>
    <lineage>
        <taxon>Eukaryota</taxon>
        <taxon>Viridiplantae</taxon>
        <taxon>Streptophyta</taxon>
        <taxon>Embryophyta</taxon>
        <taxon>Tracheophyta</taxon>
        <taxon>Polypodiopsida</taxon>
        <taxon>Polypodiidae</taxon>
        <taxon>Polypodiales</taxon>
        <taxon>Pteridineae</taxon>
        <taxon>Pteridaceae</taxon>
        <taxon>Parkerioideae</taxon>
        <taxon>Ceratopteris</taxon>
    </lineage>
</organism>
<reference evidence="1" key="1">
    <citation type="submission" date="2021-08" db="EMBL/GenBank/DDBJ databases">
        <title>WGS assembly of Ceratopteris richardii.</title>
        <authorList>
            <person name="Marchant D.B."/>
            <person name="Chen G."/>
            <person name="Jenkins J."/>
            <person name="Shu S."/>
            <person name="Leebens-Mack J."/>
            <person name="Grimwood J."/>
            <person name="Schmutz J."/>
            <person name="Soltis P."/>
            <person name="Soltis D."/>
            <person name="Chen Z.-H."/>
        </authorList>
    </citation>
    <scope>NUCLEOTIDE SEQUENCE</scope>
    <source>
        <strain evidence="1">Whitten #5841</strain>
        <tissue evidence="1">Leaf</tissue>
    </source>
</reference>
<proteinExistence type="predicted"/>
<sequence>MLINMTSEITPMIATKIIFLFVPHDGLHNLRVISHTAMVPSIYSHLPLGAWHVAIIIHTRAKALCHPIANARNKCFKNVRTSFYCLWCGTQKPLDTWKLLIFYA</sequence>
<keyword evidence="2" id="KW-1185">Reference proteome</keyword>
<dbReference type="Proteomes" id="UP000825935">
    <property type="component" value="Chromosome 35"/>
</dbReference>
<evidence type="ECO:0000313" key="2">
    <source>
        <dbReference type="Proteomes" id="UP000825935"/>
    </source>
</evidence>
<dbReference type="AlphaFoldDB" id="A0A8T2QFH5"/>
<dbReference type="EMBL" id="CM035440">
    <property type="protein sequence ID" value="KAH7282370.1"/>
    <property type="molecule type" value="Genomic_DNA"/>
</dbReference>
<gene>
    <name evidence="1" type="ORF">KP509_35G027200</name>
</gene>
<protein>
    <submittedName>
        <fullName evidence="1">Uncharacterized protein</fullName>
    </submittedName>
</protein>
<comment type="caution">
    <text evidence="1">The sequence shown here is derived from an EMBL/GenBank/DDBJ whole genome shotgun (WGS) entry which is preliminary data.</text>
</comment>